<reference evidence="1 2" key="1">
    <citation type="journal article" date="2019" name="BMC Genomics">
        <title>New insights from Opisthorchis felineus genome: update on genomics of the epidemiologically important liver flukes.</title>
        <authorList>
            <person name="Ershov N.I."/>
            <person name="Mordvinov V.A."/>
            <person name="Prokhortchouk E.B."/>
            <person name="Pakharukova M.Y."/>
            <person name="Gunbin K.V."/>
            <person name="Ustyantsev K."/>
            <person name="Genaev M.A."/>
            <person name="Blinov A.G."/>
            <person name="Mazur A."/>
            <person name="Boulygina E."/>
            <person name="Tsygankova S."/>
            <person name="Khrameeva E."/>
            <person name="Chekanov N."/>
            <person name="Fan G."/>
            <person name="Xiao A."/>
            <person name="Zhang H."/>
            <person name="Xu X."/>
            <person name="Yang H."/>
            <person name="Solovyev V."/>
            <person name="Lee S.M."/>
            <person name="Liu X."/>
            <person name="Afonnikov D.A."/>
            <person name="Skryabin K.G."/>
        </authorList>
    </citation>
    <scope>NUCLEOTIDE SEQUENCE [LARGE SCALE GENOMIC DNA]</scope>
    <source>
        <strain evidence="1">AK-0245</strain>
        <tissue evidence="1">Whole organism</tissue>
    </source>
</reference>
<dbReference type="AlphaFoldDB" id="A0A4S2LCU6"/>
<evidence type="ECO:0000313" key="2">
    <source>
        <dbReference type="Proteomes" id="UP000308267"/>
    </source>
</evidence>
<keyword evidence="2" id="KW-1185">Reference proteome</keyword>
<sequence length="66" mass="6949">MLDTSGPRLTAAALRSAFTLLTASATESTGGAKALQPQITTWMSSLVLLAAIIKGLDDYFATELEF</sequence>
<organism evidence="1 2">
    <name type="scientific">Opisthorchis felineus</name>
    <dbReference type="NCBI Taxonomy" id="147828"/>
    <lineage>
        <taxon>Eukaryota</taxon>
        <taxon>Metazoa</taxon>
        <taxon>Spiralia</taxon>
        <taxon>Lophotrochozoa</taxon>
        <taxon>Platyhelminthes</taxon>
        <taxon>Trematoda</taxon>
        <taxon>Digenea</taxon>
        <taxon>Opisthorchiida</taxon>
        <taxon>Opisthorchiata</taxon>
        <taxon>Opisthorchiidae</taxon>
        <taxon>Opisthorchis</taxon>
    </lineage>
</organism>
<proteinExistence type="predicted"/>
<name>A0A4S2LCU6_OPIFE</name>
<dbReference type="EMBL" id="SJOL01009336">
    <property type="protein sequence ID" value="TGZ58107.1"/>
    <property type="molecule type" value="Genomic_DNA"/>
</dbReference>
<dbReference type="Proteomes" id="UP000308267">
    <property type="component" value="Unassembled WGS sequence"/>
</dbReference>
<protein>
    <submittedName>
        <fullName evidence="1">Uncharacterized protein</fullName>
    </submittedName>
</protein>
<accession>A0A4S2LCU6</accession>
<evidence type="ECO:0000313" key="1">
    <source>
        <dbReference type="EMBL" id="TGZ58107.1"/>
    </source>
</evidence>
<dbReference type="OrthoDB" id="10490212at2759"/>
<comment type="caution">
    <text evidence="1">The sequence shown here is derived from an EMBL/GenBank/DDBJ whole genome shotgun (WGS) entry which is preliminary data.</text>
</comment>
<gene>
    <name evidence="1" type="ORF">CRM22_009766</name>
</gene>